<evidence type="ECO:0000256" key="1">
    <source>
        <dbReference type="SAM" id="MobiDB-lite"/>
    </source>
</evidence>
<dbReference type="EMBL" id="MN739997">
    <property type="protein sequence ID" value="QHT82141.1"/>
    <property type="molecule type" value="Genomic_DNA"/>
</dbReference>
<dbReference type="AlphaFoldDB" id="A0A6C0HN99"/>
<evidence type="ECO:0000313" key="2">
    <source>
        <dbReference type="EMBL" id="QHT82141.1"/>
    </source>
</evidence>
<reference evidence="2" key="1">
    <citation type="journal article" date="2020" name="Nature">
        <title>Giant virus diversity and host interactions through global metagenomics.</title>
        <authorList>
            <person name="Schulz F."/>
            <person name="Roux S."/>
            <person name="Paez-Espino D."/>
            <person name="Jungbluth S."/>
            <person name="Walsh D.A."/>
            <person name="Denef V.J."/>
            <person name="McMahon K.D."/>
            <person name="Konstantinidis K.T."/>
            <person name="Eloe-Fadrosh E.A."/>
            <person name="Kyrpides N.C."/>
            <person name="Woyke T."/>
        </authorList>
    </citation>
    <scope>NUCLEOTIDE SEQUENCE</scope>
    <source>
        <strain evidence="2">GVMAG-M-3300023184-161</strain>
    </source>
</reference>
<protein>
    <submittedName>
        <fullName evidence="2">Uncharacterized protein</fullName>
    </submittedName>
</protein>
<feature type="region of interest" description="Disordered" evidence="1">
    <location>
        <begin position="151"/>
        <end position="178"/>
    </location>
</feature>
<organism evidence="2">
    <name type="scientific">viral metagenome</name>
    <dbReference type="NCBI Taxonomy" id="1070528"/>
    <lineage>
        <taxon>unclassified sequences</taxon>
        <taxon>metagenomes</taxon>
        <taxon>organismal metagenomes</taxon>
    </lineage>
</organism>
<name>A0A6C0HN99_9ZZZZ</name>
<accession>A0A6C0HN99</accession>
<sequence length="255" mass="29485">MYAMNFIYNSVINKKKERFNVILEPLQAVIQIALLSFAPNDSKLNIYNNILFIQIPNWNQSILRTYYNDSKNDIFFLFNVFTRFTKFYQHLKLIIDPKDTQLNMFKLLQETATNGIDKLLQTYRHTENPAILHTLNLYKKIFNEEPTNPKIEQSVAETGHSKRKDRDKCLGANSTTNQTHIDNPVANPGAGVDIDAIFANITKLYSDSELFIIFNTIKLLLANPENFAPYCDGLNNILTPINTQIQKWIVDNIVY</sequence>
<proteinExistence type="predicted"/>